<dbReference type="RefSeq" id="WP_311593833.1">
    <property type="nucleotide sequence ID" value="NZ_JAVRHV010000005.1"/>
</dbReference>
<comment type="caution">
    <text evidence="1">The sequence shown here is derived from an EMBL/GenBank/DDBJ whole genome shotgun (WGS) entry which is preliminary data.</text>
</comment>
<organism evidence="1 2">
    <name type="scientific">Urechidicola vernalis</name>
    <dbReference type="NCBI Taxonomy" id="3075600"/>
    <lineage>
        <taxon>Bacteria</taxon>
        <taxon>Pseudomonadati</taxon>
        <taxon>Bacteroidota</taxon>
        <taxon>Flavobacteriia</taxon>
        <taxon>Flavobacteriales</taxon>
        <taxon>Flavobacteriaceae</taxon>
        <taxon>Urechidicola</taxon>
    </lineage>
</organism>
<proteinExistence type="predicted"/>
<sequence>MSSLKPFEGPLGQRKAKHLIRRLTFKYNKELIDFFSKKSALESLNELIKQKEDSLSEPYDPLPTVSPDGYWTSSELHPNQFDGQGRKRSYITGHWWYNAINQSSLRHKFTFFLHSCFTVGKDLGAGPATTFYDHLRLLDYYSLGNIKTLAKKITLDNSMLTYLDNTDNNANNPNENYGREYLELFTILKGEQKGEGDYTNYTEFDVQQASKVFSGFKTKIDRSNIDLDTGIPRGYANKNKHDKNDKTFSAAFDNKTIKGRDSVQGMYEELDEFVEMVFSKEATAISYARKLYRFFVKSEWDEEVETNIIKPLAIVLKENNYELIPAIKTLFASEHFYDMDDSDTTNEIIGAIVKSPLQLLSEISTLFNVSFPNPEVNPLYFYRNFYHWFVHNIFLSSAGLQLYNPDSVAGYPAHYQTPDFDRHWFSSTTIISRYKLMESFILGKNTIISGNIYSELDTVSFIENNIINISNSIEMITEISSILYPEVIDESRVSYFESILISGYNSYYWGAEWRRFKNNGNDEVIRPRLNELLIAMVNAPEFQLM</sequence>
<name>A0ABU2Y6B1_9FLAO</name>
<dbReference type="Proteomes" id="UP001252186">
    <property type="component" value="Unassembled WGS sequence"/>
</dbReference>
<keyword evidence="2" id="KW-1185">Reference proteome</keyword>
<protein>
    <submittedName>
        <fullName evidence="1">DUF1800 family protein</fullName>
    </submittedName>
</protein>
<dbReference type="EMBL" id="JAVRHV010000005">
    <property type="protein sequence ID" value="MDT0553747.1"/>
    <property type="molecule type" value="Genomic_DNA"/>
</dbReference>
<dbReference type="Pfam" id="PF08811">
    <property type="entry name" value="DUF1800"/>
    <property type="match status" value="1"/>
</dbReference>
<accession>A0ABU2Y6B1</accession>
<evidence type="ECO:0000313" key="1">
    <source>
        <dbReference type="EMBL" id="MDT0553747.1"/>
    </source>
</evidence>
<dbReference type="InterPro" id="IPR014917">
    <property type="entry name" value="DUF1800"/>
</dbReference>
<gene>
    <name evidence="1" type="ORF">RM519_10860</name>
</gene>
<reference evidence="1 2" key="1">
    <citation type="submission" date="2023-09" db="EMBL/GenBank/DDBJ databases">
        <authorList>
            <person name="Rey-Velasco X."/>
        </authorList>
    </citation>
    <scope>NUCLEOTIDE SEQUENCE [LARGE SCALE GENOMIC DNA]</scope>
    <source>
        <strain evidence="1 2">P050</strain>
    </source>
</reference>
<evidence type="ECO:0000313" key="2">
    <source>
        <dbReference type="Proteomes" id="UP001252186"/>
    </source>
</evidence>